<dbReference type="PANTHER" id="PTHR10039:SF5">
    <property type="entry name" value="NACHT DOMAIN-CONTAINING PROTEIN"/>
    <property type="match status" value="1"/>
</dbReference>
<dbReference type="PANTHER" id="PTHR10039">
    <property type="entry name" value="AMELOGENIN"/>
    <property type="match status" value="1"/>
</dbReference>
<evidence type="ECO:0000313" key="3">
    <source>
        <dbReference type="EMBL" id="PLN76738.1"/>
    </source>
</evidence>
<proteinExistence type="predicted"/>
<organism evidence="3 4">
    <name type="scientific">Aspergillus taichungensis</name>
    <dbReference type="NCBI Taxonomy" id="482145"/>
    <lineage>
        <taxon>Eukaryota</taxon>
        <taxon>Fungi</taxon>
        <taxon>Dikarya</taxon>
        <taxon>Ascomycota</taxon>
        <taxon>Pezizomycotina</taxon>
        <taxon>Eurotiomycetes</taxon>
        <taxon>Eurotiomycetidae</taxon>
        <taxon>Eurotiales</taxon>
        <taxon>Aspergillaceae</taxon>
        <taxon>Aspergillus</taxon>
        <taxon>Aspergillus subgen. Circumdati</taxon>
    </lineage>
</organism>
<dbReference type="InterPro" id="IPR056693">
    <property type="entry name" value="DUF7791"/>
</dbReference>
<gene>
    <name evidence="3" type="ORF">BDW42DRAFT_198819</name>
</gene>
<keyword evidence="4" id="KW-1185">Reference proteome</keyword>
<dbReference type="Proteomes" id="UP000235023">
    <property type="component" value="Unassembled WGS sequence"/>
</dbReference>
<dbReference type="EMBL" id="KZ559611">
    <property type="protein sequence ID" value="PLN76738.1"/>
    <property type="molecule type" value="Genomic_DNA"/>
</dbReference>
<evidence type="ECO:0000313" key="4">
    <source>
        <dbReference type="Proteomes" id="UP000235023"/>
    </source>
</evidence>
<dbReference type="Pfam" id="PF25053">
    <property type="entry name" value="DUF7791"/>
    <property type="match status" value="1"/>
</dbReference>
<dbReference type="PROSITE" id="PS50837">
    <property type="entry name" value="NACHT"/>
    <property type="match status" value="1"/>
</dbReference>
<dbReference type="SUPFAM" id="SSF52540">
    <property type="entry name" value="P-loop containing nucleoside triphosphate hydrolases"/>
    <property type="match status" value="1"/>
</dbReference>
<dbReference type="InterPro" id="IPR007111">
    <property type="entry name" value="NACHT_NTPase"/>
</dbReference>
<dbReference type="OrthoDB" id="443402at2759"/>
<dbReference type="Pfam" id="PF24883">
    <property type="entry name" value="NPHP3_N"/>
    <property type="match status" value="1"/>
</dbReference>
<dbReference type="AlphaFoldDB" id="A0A2J5HI74"/>
<evidence type="ECO:0000256" key="1">
    <source>
        <dbReference type="ARBA" id="ARBA00022737"/>
    </source>
</evidence>
<protein>
    <recommendedName>
        <fullName evidence="2">NACHT domain-containing protein</fullName>
    </recommendedName>
</protein>
<evidence type="ECO:0000259" key="2">
    <source>
        <dbReference type="PROSITE" id="PS50837"/>
    </source>
</evidence>
<sequence length="969" mass="110855">MVLDPSTALSVATSVIQFVDFGAKLISKGREIYKSADGVLADHAEQAAVASKLARLMRGLSISADASTSIAKPAPEDRALSEVAWDCLQVADDFSAAIHQLAVTGNRRKWKSFRQALKSVWKKEELEQQTARLDRLRQLVIVHLLVVVHKNQDRASARLVTHANGTERRIMSAVGPHLNQLRQRVDELSDNISELVTRQSQTPEIDELRHSQQLVDHWRDVNQTSLLRIVSSVQERDEARKWRSYHRKVFDSLWFEKMDDRHHMIEEKAHATLQWVFNPPTAIQPQWTAVSAWLECRDGLYWVSGKAGSGKSTLMKWLLHHDRTNELLKSWAGSKRLLKARYFFWGSGTDMQKSLVGLLRSLLYDLLRQLTDPIFIISASRWRSYDLELAHFPAWSSRDLVKAIRSFLQHSADDAKVCLFIDGLDELSGDDEERLEVLGLLKELSHHSNVKVCVSSRPWEIFKEAFADCPQLRLEDLTRNDIRDYITERFEADERFQRLTQKYGQTYSQLILEVTDKAKGVWLWVILVTRSLLRGLRNDDTAMNLLDRLRQIPEKLENYFLQMFSNIEDDYRIKALILVKLALNSSRTLSLMTCSFLDDQTLFGEQDPQFPHNVPLKAMSGDELVERLSRSERRVNAMCPDLLEIVYRAGDKQAFYQHEVEFFHRTARDFLLNPNTQCLVNMDLVASFKVNEFMCKALLAQMKMIDIPNNLLLADFMHYAALLEEESSPILPALLDDLNQLLETQRYAVWSNDLGSKCPVQGWSPRYQGPVPLLCLAIQYGLGRFAKSHILSMPKLVSKHPGRPLLDYALRRRVYSMNGGQAEQLDSRVGGSYDQPDVELIRLILEGGGNPNEWLENSTVWKLFLGFLDTFSSDLGCLDQQSMQPWIESTELLIHYGAVRVVESEIIVPNQSMGRTRVILGKRQILARKSIAAAFGEAEATRLDSLSWWLNATGQNIYTRITRTASSLF</sequence>
<dbReference type="InterPro" id="IPR056884">
    <property type="entry name" value="NPHP3-like_N"/>
</dbReference>
<accession>A0A2J5HI74</accession>
<dbReference type="InterPro" id="IPR027417">
    <property type="entry name" value="P-loop_NTPase"/>
</dbReference>
<keyword evidence="1" id="KW-0677">Repeat</keyword>
<reference evidence="4" key="1">
    <citation type="submission" date="2017-12" db="EMBL/GenBank/DDBJ databases">
        <authorList>
            <consortium name="DOE Joint Genome Institute"/>
            <person name="Mondo S.J."/>
            <person name="Kjaerbolling I."/>
            <person name="Vesth T.C."/>
            <person name="Frisvad J.C."/>
            <person name="Nybo J.L."/>
            <person name="Theobald S."/>
            <person name="Kuo A."/>
            <person name="Bowyer P."/>
            <person name="Matsuda Y."/>
            <person name="Lyhne E.K."/>
            <person name="Kogle M.E."/>
            <person name="Clum A."/>
            <person name="Lipzen A."/>
            <person name="Salamov A."/>
            <person name="Ngan C.Y."/>
            <person name="Daum C."/>
            <person name="Chiniquy J."/>
            <person name="Barry K."/>
            <person name="LaButti K."/>
            <person name="Haridas S."/>
            <person name="Simmons B.A."/>
            <person name="Magnuson J.K."/>
            <person name="Mortensen U.H."/>
            <person name="Larsen T.O."/>
            <person name="Grigoriev I.V."/>
            <person name="Baker S.E."/>
            <person name="Andersen M.R."/>
            <person name="Nordberg H.P."/>
            <person name="Cantor M.N."/>
            <person name="Hua S.X."/>
        </authorList>
    </citation>
    <scope>NUCLEOTIDE SEQUENCE [LARGE SCALE GENOMIC DNA]</scope>
    <source>
        <strain evidence="4">IBT 19404</strain>
    </source>
</reference>
<feature type="domain" description="NACHT" evidence="2">
    <location>
        <begin position="299"/>
        <end position="458"/>
    </location>
</feature>
<dbReference type="Gene3D" id="3.40.50.300">
    <property type="entry name" value="P-loop containing nucleotide triphosphate hydrolases"/>
    <property type="match status" value="1"/>
</dbReference>
<name>A0A2J5HI74_9EURO</name>